<feature type="transmembrane region" description="Helical" evidence="1">
    <location>
        <begin position="32"/>
        <end position="51"/>
    </location>
</feature>
<evidence type="ECO:0000313" key="2">
    <source>
        <dbReference type="EMBL" id="PWB08411.1"/>
    </source>
</evidence>
<dbReference type="AlphaFoldDB" id="A0A2V1IU85"/>
<dbReference type="GeneID" id="93423259"/>
<gene>
    <name evidence="2" type="ORF">C5O25_04380</name>
</gene>
<feature type="transmembrane region" description="Helical" evidence="1">
    <location>
        <begin position="98"/>
        <end position="119"/>
    </location>
</feature>
<protein>
    <submittedName>
        <fullName evidence="2">Uncharacterized protein</fullName>
    </submittedName>
</protein>
<evidence type="ECO:0000256" key="1">
    <source>
        <dbReference type="SAM" id="Phobius"/>
    </source>
</evidence>
<keyword evidence="3" id="KW-1185">Reference proteome</keyword>
<feature type="transmembrane region" description="Helical" evidence="1">
    <location>
        <begin position="125"/>
        <end position="146"/>
    </location>
</feature>
<proteinExistence type="predicted"/>
<organism evidence="2 3">
    <name type="scientific">Paramuribaculum intestinale</name>
    <dbReference type="NCBI Taxonomy" id="2094151"/>
    <lineage>
        <taxon>Bacteria</taxon>
        <taxon>Pseudomonadati</taxon>
        <taxon>Bacteroidota</taxon>
        <taxon>Bacteroidia</taxon>
        <taxon>Bacteroidales</taxon>
        <taxon>Muribaculaceae</taxon>
        <taxon>Paramuribaculum</taxon>
    </lineage>
</organism>
<keyword evidence="1" id="KW-0812">Transmembrane</keyword>
<keyword evidence="1" id="KW-0472">Membrane</keyword>
<dbReference type="Proteomes" id="UP000244925">
    <property type="component" value="Unassembled WGS sequence"/>
</dbReference>
<comment type="caution">
    <text evidence="2">The sequence shown here is derived from an EMBL/GenBank/DDBJ whole genome shotgun (WGS) entry which is preliminary data.</text>
</comment>
<evidence type="ECO:0000313" key="3">
    <source>
        <dbReference type="Proteomes" id="UP000244925"/>
    </source>
</evidence>
<feature type="transmembrane region" description="Helical" evidence="1">
    <location>
        <begin position="57"/>
        <end position="78"/>
    </location>
</feature>
<dbReference type="EMBL" id="PUBV01000006">
    <property type="protein sequence ID" value="PWB08411.1"/>
    <property type="molecule type" value="Genomic_DNA"/>
</dbReference>
<accession>A0A2V1IU85</accession>
<reference evidence="3" key="1">
    <citation type="submission" date="2018-02" db="EMBL/GenBank/DDBJ databases">
        <authorList>
            <person name="Clavel T."/>
            <person name="Strowig T."/>
        </authorList>
    </citation>
    <scope>NUCLEOTIDE SEQUENCE [LARGE SCALE GENOMIC DNA]</scope>
    <source>
        <strain evidence="3">DSM 100764</strain>
    </source>
</reference>
<sequence>MEDRKLTEKESLEVITSMIAQTKQRYIGDGRILLMWGYLVTVVSILVWVMLASTGQGVWNFLWFAIPLIGGIATPIMARRQHGRGGVKTFSDTATSRLWTIAGISEIVVTIVCIGFRYFADTDCWSAMLAYTLIVIPAAEMAQGLLIRENSLVAGALAGLAVGITTVCCIAGGIVLSACWYMPLFIFAFVAMMIVPGHILNHKAGKEK</sequence>
<feature type="transmembrane region" description="Helical" evidence="1">
    <location>
        <begin position="153"/>
        <end position="174"/>
    </location>
</feature>
<keyword evidence="1" id="KW-1133">Transmembrane helix</keyword>
<dbReference type="RefSeq" id="WP_107035514.1">
    <property type="nucleotide sequence ID" value="NZ_CAOLHR010000001.1"/>
</dbReference>
<name>A0A2V1IU85_9BACT</name>
<feature type="transmembrane region" description="Helical" evidence="1">
    <location>
        <begin position="180"/>
        <end position="200"/>
    </location>
</feature>